<organism evidence="2">
    <name type="scientific">Arundo donax</name>
    <name type="common">Giant reed</name>
    <name type="synonym">Donax arundinaceus</name>
    <dbReference type="NCBI Taxonomy" id="35708"/>
    <lineage>
        <taxon>Eukaryota</taxon>
        <taxon>Viridiplantae</taxon>
        <taxon>Streptophyta</taxon>
        <taxon>Embryophyta</taxon>
        <taxon>Tracheophyta</taxon>
        <taxon>Spermatophyta</taxon>
        <taxon>Magnoliopsida</taxon>
        <taxon>Liliopsida</taxon>
        <taxon>Poales</taxon>
        <taxon>Poaceae</taxon>
        <taxon>PACMAD clade</taxon>
        <taxon>Arundinoideae</taxon>
        <taxon>Arundineae</taxon>
        <taxon>Arundo</taxon>
    </lineage>
</organism>
<reference evidence="2" key="1">
    <citation type="submission" date="2014-09" db="EMBL/GenBank/DDBJ databases">
        <authorList>
            <person name="Magalhaes I.L.F."/>
            <person name="Oliveira U."/>
            <person name="Santos F.R."/>
            <person name="Vidigal T.H.D.A."/>
            <person name="Brescovit A.D."/>
            <person name="Santos A.J."/>
        </authorList>
    </citation>
    <scope>NUCLEOTIDE SEQUENCE</scope>
    <source>
        <tissue evidence="2">Shoot tissue taken approximately 20 cm above the soil surface</tissue>
    </source>
</reference>
<accession>A0A0A9D522</accession>
<dbReference type="EMBL" id="GBRH01216102">
    <property type="protein sequence ID" value="JAD81793.1"/>
    <property type="molecule type" value="Transcribed_RNA"/>
</dbReference>
<reference evidence="2" key="2">
    <citation type="journal article" date="2015" name="Data Brief">
        <title>Shoot transcriptome of the giant reed, Arundo donax.</title>
        <authorList>
            <person name="Barrero R.A."/>
            <person name="Guerrero F.D."/>
            <person name="Moolhuijzen P."/>
            <person name="Goolsby J.A."/>
            <person name="Tidwell J."/>
            <person name="Bellgard S.E."/>
            <person name="Bellgard M.I."/>
        </authorList>
    </citation>
    <scope>NUCLEOTIDE SEQUENCE</scope>
    <source>
        <tissue evidence="2">Shoot tissue taken approximately 20 cm above the soil surface</tissue>
    </source>
</reference>
<sequence length="90" mass="9961">MTHGRRRRSSSSPTVERAGSRPCYFGRWCLLVVLHLGPNGGHRLHGHRRDCCPPLAASPRRSEMATVLTTVATPVPTFPPQVHFFSLSNS</sequence>
<protein>
    <submittedName>
        <fullName evidence="2">Uncharacterized protein</fullName>
    </submittedName>
</protein>
<dbReference type="AlphaFoldDB" id="A0A0A9D522"/>
<proteinExistence type="predicted"/>
<name>A0A0A9D522_ARUDO</name>
<evidence type="ECO:0000313" key="2">
    <source>
        <dbReference type="EMBL" id="JAD81793.1"/>
    </source>
</evidence>
<evidence type="ECO:0000256" key="1">
    <source>
        <dbReference type="SAM" id="MobiDB-lite"/>
    </source>
</evidence>
<feature type="region of interest" description="Disordered" evidence="1">
    <location>
        <begin position="1"/>
        <end position="20"/>
    </location>
</feature>